<reference evidence="3 4" key="1">
    <citation type="journal article" date="2020" name="G3 (Bethesda)">
        <title>Genetic Underpinnings of Host Manipulation by Ophiocordyceps as Revealed by Comparative Transcriptomics.</title>
        <authorList>
            <person name="Will I."/>
            <person name="Das B."/>
            <person name="Trinh T."/>
            <person name="Brachmann A."/>
            <person name="Ohm R.A."/>
            <person name="de Bekker C."/>
        </authorList>
    </citation>
    <scope>NUCLEOTIDE SEQUENCE [LARGE SCALE GENOMIC DNA]</scope>
    <source>
        <strain evidence="3 4">EC05</strain>
    </source>
</reference>
<evidence type="ECO:0000313" key="4">
    <source>
        <dbReference type="Proteomes" id="UP000562929"/>
    </source>
</evidence>
<protein>
    <submittedName>
        <fullName evidence="3">Glycosyl Hydrolase Family 88</fullName>
    </submittedName>
</protein>
<proteinExistence type="predicted"/>
<comment type="caution">
    <text evidence="3">The sequence shown here is derived from an EMBL/GenBank/DDBJ whole genome shotgun (WGS) entry which is preliminary data.</text>
</comment>
<dbReference type="GO" id="GO:0005975">
    <property type="term" value="P:carbohydrate metabolic process"/>
    <property type="evidence" value="ECO:0007669"/>
    <property type="project" value="InterPro"/>
</dbReference>
<dbReference type="InterPro" id="IPR008928">
    <property type="entry name" value="6-hairpin_glycosidase_sf"/>
</dbReference>
<evidence type="ECO:0000313" key="3">
    <source>
        <dbReference type="EMBL" id="KAF4589071.1"/>
    </source>
</evidence>
<organism evidence="3 4">
    <name type="scientific">Ophiocordyceps camponoti-floridani</name>
    <dbReference type="NCBI Taxonomy" id="2030778"/>
    <lineage>
        <taxon>Eukaryota</taxon>
        <taxon>Fungi</taxon>
        <taxon>Dikarya</taxon>
        <taxon>Ascomycota</taxon>
        <taxon>Pezizomycotina</taxon>
        <taxon>Sordariomycetes</taxon>
        <taxon>Hypocreomycetidae</taxon>
        <taxon>Hypocreales</taxon>
        <taxon>Ophiocordycipitaceae</taxon>
        <taxon>Ophiocordyceps</taxon>
    </lineage>
</organism>
<dbReference type="Proteomes" id="UP000562929">
    <property type="component" value="Unassembled WGS sequence"/>
</dbReference>
<dbReference type="Pfam" id="PF07470">
    <property type="entry name" value="Glyco_hydro_88"/>
    <property type="match status" value="1"/>
</dbReference>
<feature type="signal peptide" evidence="2">
    <location>
        <begin position="1"/>
        <end position="16"/>
    </location>
</feature>
<dbReference type="PANTHER" id="PTHR33886:SF8">
    <property type="entry name" value="UNSATURATED RHAMNOGALACTURONAN HYDROLASE (EUROFUNG)"/>
    <property type="match status" value="1"/>
</dbReference>
<name>A0A8H4Q773_9HYPO</name>
<accession>A0A8H4Q773</accession>
<dbReference type="GO" id="GO:0016787">
    <property type="term" value="F:hydrolase activity"/>
    <property type="evidence" value="ECO:0007669"/>
    <property type="project" value="UniProtKB-KW"/>
</dbReference>
<dbReference type="OrthoDB" id="540611at2759"/>
<dbReference type="SUPFAM" id="SSF48208">
    <property type="entry name" value="Six-hairpin glycosidases"/>
    <property type="match status" value="1"/>
</dbReference>
<evidence type="ECO:0000256" key="1">
    <source>
        <dbReference type="ARBA" id="ARBA00022801"/>
    </source>
</evidence>
<gene>
    <name evidence="3" type="ORF">GQ602_002960</name>
</gene>
<dbReference type="InterPro" id="IPR010905">
    <property type="entry name" value="Glyco_hydro_88"/>
</dbReference>
<dbReference type="Gene3D" id="1.50.10.10">
    <property type="match status" value="1"/>
</dbReference>
<dbReference type="InterPro" id="IPR012341">
    <property type="entry name" value="6hp_glycosidase-like_sf"/>
</dbReference>
<dbReference type="InterPro" id="IPR052043">
    <property type="entry name" value="PolySaccharide_Degr_Enz"/>
</dbReference>
<dbReference type="AlphaFoldDB" id="A0A8H4Q773"/>
<keyword evidence="2" id="KW-0732">Signal</keyword>
<keyword evidence="1 3" id="KW-0378">Hydrolase</keyword>
<sequence>MLLKTTLLIFTVAAAAIPYSRMMLNSLQTRSQGIATSGAKSSTLESAVLALSVEALSAQYGPRGYAPDDDDLFIGAVLDLAAKPFPDSARAVDQPMDRFALATAINRATAMGRVPISPSARLATVAIAASLPFQGRNPDGGLWYYHAYPHWSYLDGLFAILPYMASLPNRNETDMELQLALVQKHCDRPEGRPLLVHGYDWTRRAFWADMNNGASPHVWGRSVGWLLAGAIETWDLLGCGQGRASPSLCNRLQRLTISIAECLVNLADAESGAWRQLTVKGGQYGNYLESSSTALYTFALLKGQRIGMLPSGPPYRQVALRAYQYTLQNFVTYEKDTIIGYGRTVSVCSLNSSASYDYYVSRPLEPNSLLGESAFIFASLEVERLFPEPRDFTMEMAREVTDGSARGVSTWTFRRHHH</sequence>
<dbReference type="EMBL" id="JAACLJ010000003">
    <property type="protein sequence ID" value="KAF4589071.1"/>
    <property type="molecule type" value="Genomic_DNA"/>
</dbReference>
<evidence type="ECO:0000256" key="2">
    <source>
        <dbReference type="SAM" id="SignalP"/>
    </source>
</evidence>
<dbReference type="PANTHER" id="PTHR33886">
    <property type="entry name" value="UNSATURATED RHAMNOGALACTURONAN HYDROLASE (EUROFUNG)"/>
    <property type="match status" value="1"/>
</dbReference>
<keyword evidence="4" id="KW-1185">Reference proteome</keyword>
<feature type="chain" id="PRO_5034470219" evidence="2">
    <location>
        <begin position="17"/>
        <end position="418"/>
    </location>
</feature>